<evidence type="ECO:0000313" key="5">
    <source>
        <dbReference type="EMBL" id="WGW05056.1"/>
    </source>
</evidence>
<evidence type="ECO:0000256" key="3">
    <source>
        <dbReference type="ARBA" id="ARBA00023002"/>
    </source>
</evidence>
<sequence>MTQSDCDALGAILRRRYSCRAFLPDPVPKPVIEAALGDAQHVPSWCNSQPWQVHVCGAEETERLRAALYEHVKTASHAPDIPFPQAYEGAYKDRRRECGWQLYDAVGVAKGDREASAQQMRENFRFFGAPHFLLITTPKKLGPYGVLDCGAYLTAVLLAFEARGIGAVPQAAVASYSGFMRNWFNVPEDRDVLVGASFGYADSAHPANNFRTTRADLAQVVDWR</sequence>
<keyword evidence="3" id="KW-0560">Oxidoreductase</keyword>
<keyword evidence="6" id="KW-1185">Reference proteome</keyword>
<accession>A0ABY8QM21</accession>
<dbReference type="PANTHER" id="PTHR23026">
    <property type="entry name" value="NADPH NITROREDUCTASE"/>
    <property type="match status" value="1"/>
</dbReference>
<evidence type="ECO:0000259" key="4">
    <source>
        <dbReference type="Pfam" id="PF00881"/>
    </source>
</evidence>
<dbReference type="RefSeq" id="WP_282301693.1">
    <property type="nucleotide sequence ID" value="NZ_CP124616.1"/>
</dbReference>
<reference evidence="5 6" key="1">
    <citation type="submission" date="2023-05" db="EMBL/GenBank/DDBJ databases">
        <title>YMD87, complete Genome.</title>
        <authorList>
            <person name="Zhang J."/>
            <person name="Xu X."/>
        </authorList>
    </citation>
    <scope>NUCLEOTIDE SEQUENCE [LARGE SCALE GENOMIC DNA]</scope>
    <source>
        <strain evidence="5 6">YMD87</strain>
    </source>
</reference>
<protein>
    <submittedName>
        <fullName evidence="5">Nitroreductase</fullName>
    </submittedName>
</protein>
<dbReference type="PANTHER" id="PTHR23026:SF90">
    <property type="entry name" value="IODOTYROSINE DEIODINASE 1"/>
    <property type="match status" value="1"/>
</dbReference>
<evidence type="ECO:0000256" key="1">
    <source>
        <dbReference type="ARBA" id="ARBA00022630"/>
    </source>
</evidence>
<dbReference type="CDD" id="cd02136">
    <property type="entry name" value="PnbA_NfnB-like"/>
    <property type="match status" value="1"/>
</dbReference>
<proteinExistence type="predicted"/>
<evidence type="ECO:0000256" key="2">
    <source>
        <dbReference type="ARBA" id="ARBA00022643"/>
    </source>
</evidence>
<dbReference type="Proteomes" id="UP001241605">
    <property type="component" value="Chromosome"/>
</dbReference>
<gene>
    <name evidence="5" type="ORF">QF118_05770</name>
</gene>
<dbReference type="EMBL" id="CP124616">
    <property type="protein sequence ID" value="WGW05056.1"/>
    <property type="molecule type" value="Genomic_DNA"/>
</dbReference>
<name>A0ABY8QM21_9RHOB</name>
<keyword evidence="2" id="KW-0288">FMN</keyword>
<feature type="domain" description="Nitroreductase" evidence="4">
    <location>
        <begin position="13"/>
        <end position="200"/>
    </location>
</feature>
<dbReference type="InterPro" id="IPR029479">
    <property type="entry name" value="Nitroreductase"/>
</dbReference>
<dbReference type="Gene3D" id="3.40.109.10">
    <property type="entry name" value="NADH Oxidase"/>
    <property type="match status" value="1"/>
</dbReference>
<dbReference type="InterPro" id="IPR050627">
    <property type="entry name" value="Nitroreductase/BluB"/>
</dbReference>
<dbReference type="Pfam" id="PF00881">
    <property type="entry name" value="Nitroreductase"/>
    <property type="match status" value="1"/>
</dbReference>
<organism evidence="5 6">
    <name type="scientific">Tropicibacter oceani</name>
    <dbReference type="NCBI Taxonomy" id="3058420"/>
    <lineage>
        <taxon>Bacteria</taxon>
        <taxon>Pseudomonadati</taxon>
        <taxon>Pseudomonadota</taxon>
        <taxon>Alphaproteobacteria</taxon>
        <taxon>Rhodobacterales</taxon>
        <taxon>Roseobacteraceae</taxon>
        <taxon>Tropicibacter</taxon>
    </lineage>
</organism>
<evidence type="ECO:0000313" key="6">
    <source>
        <dbReference type="Proteomes" id="UP001241605"/>
    </source>
</evidence>
<keyword evidence="1" id="KW-0285">Flavoprotein</keyword>
<dbReference type="InterPro" id="IPR000415">
    <property type="entry name" value="Nitroreductase-like"/>
</dbReference>
<dbReference type="SUPFAM" id="SSF55469">
    <property type="entry name" value="FMN-dependent nitroreductase-like"/>
    <property type="match status" value="1"/>
</dbReference>